<dbReference type="GO" id="GO:0006623">
    <property type="term" value="P:protein targeting to vacuole"/>
    <property type="evidence" value="ECO:0007669"/>
    <property type="project" value="InterPro"/>
</dbReference>
<name>X6N8D4_RETFI</name>
<keyword evidence="3" id="KW-1185">Reference proteome</keyword>
<dbReference type="Pfam" id="PF23556">
    <property type="entry name" value="TPR_Vps41"/>
    <property type="match status" value="1"/>
</dbReference>
<feature type="compositionally biased region" description="Polar residues" evidence="1">
    <location>
        <begin position="75"/>
        <end position="85"/>
    </location>
</feature>
<dbReference type="AlphaFoldDB" id="X6N8D4"/>
<organism evidence="2 3">
    <name type="scientific">Reticulomyxa filosa</name>
    <dbReference type="NCBI Taxonomy" id="46433"/>
    <lineage>
        <taxon>Eukaryota</taxon>
        <taxon>Sar</taxon>
        <taxon>Rhizaria</taxon>
        <taxon>Retaria</taxon>
        <taxon>Foraminifera</taxon>
        <taxon>Monothalamids</taxon>
        <taxon>Reticulomyxidae</taxon>
        <taxon>Reticulomyxa</taxon>
    </lineage>
</organism>
<dbReference type="PANTHER" id="PTHR12616:SF8">
    <property type="entry name" value="VACUOLAR PROTEIN SORTING-ASSOCIATED PROTEIN 8 HOMOLOG"/>
    <property type="match status" value="1"/>
</dbReference>
<reference evidence="2 3" key="1">
    <citation type="journal article" date="2013" name="Curr. Biol.">
        <title>The Genome of the Foraminiferan Reticulomyxa filosa.</title>
        <authorList>
            <person name="Glockner G."/>
            <person name="Hulsmann N."/>
            <person name="Schleicher M."/>
            <person name="Noegel A.A."/>
            <person name="Eichinger L."/>
            <person name="Gallinger C."/>
            <person name="Pawlowski J."/>
            <person name="Sierra R."/>
            <person name="Euteneuer U."/>
            <person name="Pillet L."/>
            <person name="Moustafa A."/>
            <person name="Platzer M."/>
            <person name="Groth M."/>
            <person name="Szafranski K."/>
            <person name="Schliwa M."/>
        </authorList>
    </citation>
    <scope>NUCLEOTIDE SEQUENCE [LARGE SCALE GENOMIC DNA]</scope>
</reference>
<dbReference type="InterPro" id="IPR045111">
    <property type="entry name" value="Vps41/Vps8"/>
</dbReference>
<dbReference type="Proteomes" id="UP000023152">
    <property type="component" value="Unassembled WGS sequence"/>
</dbReference>
<accession>X6N8D4</accession>
<evidence type="ECO:0000313" key="3">
    <source>
        <dbReference type="Proteomes" id="UP000023152"/>
    </source>
</evidence>
<feature type="region of interest" description="Disordered" evidence="1">
    <location>
        <begin position="61"/>
        <end position="85"/>
    </location>
</feature>
<protein>
    <submittedName>
        <fullName evidence="2">Uncharacterized protein</fullName>
    </submittedName>
</protein>
<dbReference type="EMBL" id="ASPP01010974">
    <property type="protein sequence ID" value="ETO22173.1"/>
    <property type="molecule type" value="Genomic_DNA"/>
</dbReference>
<sequence>MKLLVDIDPVRTAILVFTVMPETYSEAIVFLEKSPQQQYLLMKTISNTLFQLQEARLRASGKRVSSKNESKLSSDLDNEQGSNVQQSNEYMRKLQELLKHHKIEFDMNLHELYIHLLCQFDKKSVLDYLQENTDKYTIPNAQRSCERGKVLDASAYLQERSGDPKGALDLYIKSIKKCVDELWVIYQQHESLLPEGVNRVKVSKTQMHIFIYLFYFFFLFFD</sequence>
<comment type="caution">
    <text evidence="2">The sequence shown here is derived from an EMBL/GenBank/DDBJ whole genome shotgun (WGS) entry which is preliminary data.</text>
</comment>
<evidence type="ECO:0000256" key="1">
    <source>
        <dbReference type="SAM" id="MobiDB-lite"/>
    </source>
</evidence>
<proteinExistence type="predicted"/>
<dbReference type="PANTHER" id="PTHR12616">
    <property type="entry name" value="VACUOLAR PROTEIN SORTING VPS41"/>
    <property type="match status" value="1"/>
</dbReference>
<gene>
    <name evidence="2" type="ORF">RFI_15028</name>
</gene>
<evidence type="ECO:0000313" key="2">
    <source>
        <dbReference type="EMBL" id="ETO22173.1"/>
    </source>
</evidence>
<dbReference type="OrthoDB" id="1609360at2759"/>
<dbReference type="GO" id="GO:0030897">
    <property type="term" value="C:HOPS complex"/>
    <property type="evidence" value="ECO:0007669"/>
    <property type="project" value="TreeGrafter"/>
</dbReference>
<dbReference type="GO" id="GO:0005770">
    <property type="term" value="C:late endosome"/>
    <property type="evidence" value="ECO:0007669"/>
    <property type="project" value="TreeGrafter"/>
</dbReference>
<dbReference type="GO" id="GO:0034058">
    <property type="term" value="P:endosomal vesicle fusion"/>
    <property type="evidence" value="ECO:0007669"/>
    <property type="project" value="TreeGrafter"/>
</dbReference>